<dbReference type="EMBL" id="KN831629">
    <property type="protein sequence ID" value="KIK71814.1"/>
    <property type="molecule type" value="Genomic_DNA"/>
</dbReference>
<dbReference type="InParanoid" id="A0A0D0CWX1"/>
<name>A0A0D0CWX1_9AGAM</name>
<protein>
    <submittedName>
        <fullName evidence="1">Uncharacterized protein</fullName>
    </submittedName>
</protein>
<reference evidence="2" key="2">
    <citation type="submission" date="2015-01" db="EMBL/GenBank/DDBJ databases">
        <title>Evolutionary Origins and Diversification of the Mycorrhizal Mutualists.</title>
        <authorList>
            <consortium name="DOE Joint Genome Institute"/>
            <consortium name="Mycorrhizal Genomics Consortium"/>
            <person name="Kohler A."/>
            <person name="Kuo A."/>
            <person name="Nagy L.G."/>
            <person name="Floudas D."/>
            <person name="Copeland A."/>
            <person name="Barry K.W."/>
            <person name="Cichocki N."/>
            <person name="Veneault-Fourrey C."/>
            <person name="LaButti K."/>
            <person name="Lindquist E.A."/>
            <person name="Lipzen A."/>
            <person name="Lundell T."/>
            <person name="Morin E."/>
            <person name="Murat C."/>
            <person name="Riley R."/>
            <person name="Ohm R."/>
            <person name="Sun H."/>
            <person name="Tunlid A."/>
            <person name="Henrissat B."/>
            <person name="Grigoriev I.V."/>
            <person name="Hibbett D.S."/>
            <person name="Martin F."/>
        </authorList>
    </citation>
    <scope>NUCLEOTIDE SEQUENCE [LARGE SCALE GENOMIC DNA]</scope>
    <source>
        <strain evidence="2">Ve08.2h10</strain>
    </source>
</reference>
<feature type="non-terminal residue" evidence="1">
    <location>
        <position position="1"/>
    </location>
</feature>
<dbReference type="HOGENOM" id="CLU_181930_0_0_1"/>
<feature type="non-terminal residue" evidence="1">
    <location>
        <position position="71"/>
    </location>
</feature>
<dbReference type="Proteomes" id="UP000054538">
    <property type="component" value="Unassembled WGS sequence"/>
</dbReference>
<keyword evidence="2" id="KW-1185">Reference proteome</keyword>
<evidence type="ECO:0000313" key="2">
    <source>
        <dbReference type="Proteomes" id="UP000054538"/>
    </source>
</evidence>
<sequence length="71" mass="8254">LEPLQGHSMHIRGTLGFLMCNISFETVKSKGHWKIDAFKLYLCKHTQILAIHMQKHPTLHKEFVCYTMPST</sequence>
<dbReference type="AlphaFoldDB" id="A0A0D0CWX1"/>
<gene>
    <name evidence="1" type="ORF">PAXRUDRAFT_121473</name>
</gene>
<dbReference type="STRING" id="930991.A0A0D0CWX1"/>
<proteinExistence type="predicted"/>
<organism evidence="1 2">
    <name type="scientific">Paxillus rubicundulus Ve08.2h10</name>
    <dbReference type="NCBI Taxonomy" id="930991"/>
    <lineage>
        <taxon>Eukaryota</taxon>
        <taxon>Fungi</taxon>
        <taxon>Dikarya</taxon>
        <taxon>Basidiomycota</taxon>
        <taxon>Agaricomycotina</taxon>
        <taxon>Agaricomycetes</taxon>
        <taxon>Agaricomycetidae</taxon>
        <taxon>Boletales</taxon>
        <taxon>Paxilineae</taxon>
        <taxon>Paxillaceae</taxon>
        <taxon>Paxillus</taxon>
    </lineage>
</organism>
<accession>A0A0D0CWX1</accession>
<evidence type="ECO:0000313" key="1">
    <source>
        <dbReference type="EMBL" id="KIK71814.1"/>
    </source>
</evidence>
<reference evidence="1 2" key="1">
    <citation type="submission" date="2014-04" db="EMBL/GenBank/DDBJ databases">
        <authorList>
            <consortium name="DOE Joint Genome Institute"/>
            <person name="Kuo A."/>
            <person name="Kohler A."/>
            <person name="Jargeat P."/>
            <person name="Nagy L.G."/>
            <person name="Floudas D."/>
            <person name="Copeland A."/>
            <person name="Barry K.W."/>
            <person name="Cichocki N."/>
            <person name="Veneault-Fourrey C."/>
            <person name="LaButti K."/>
            <person name="Lindquist E.A."/>
            <person name="Lipzen A."/>
            <person name="Lundell T."/>
            <person name="Morin E."/>
            <person name="Murat C."/>
            <person name="Sun H."/>
            <person name="Tunlid A."/>
            <person name="Henrissat B."/>
            <person name="Grigoriev I.V."/>
            <person name="Hibbett D.S."/>
            <person name="Martin F."/>
            <person name="Nordberg H.P."/>
            <person name="Cantor M.N."/>
            <person name="Hua S.X."/>
        </authorList>
    </citation>
    <scope>NUCLEOTIDE SEQUENCE [LARGE SCALE GENOMIC DNA]</scope>
    <source>
        <strain evidence="1 2">Ve08.2h10</strain>
    </source>
</reference>